<evidence type="ECO:0000256" key="2">
    <source>
        <dbReference type="SAM" id="SignalP"/>
    </source>
</evidence>
<dbReference type="SUPFAM" id="SSF51126">
    <property type="entry name" value="Pectin lyase-like"/>
    <property type="match status" value="1"/>
</dbReference>
<accession>A0A8J2YLW6</accession>
<dbReference type="CDD" id="cd01344">
    <property type="entry name" value="PL2_Passenger_AT"/>
    <property type="match status" value="1"/>
</dbReference>
<comment type="caution">
    <text evidence="4">The sequence shown here is derived from an EMBL/GenBank/DDBJ whole genome shotgun (WGS) entry which is preliminary data.</text>
</comment>
<dbReference type="GO" id="GO:0019867">
    <property type="term" value="C:outer membrane"/>
    <property type="evidence" value="ECO:0007669"/>
    <property type="project" value="InterPro"/>
</dbReference>
<sequence>MLGCLMASTASTALAQTAQWTGAVDDDWFEPGNWDTGAVPDDSTYAEMAGGAVVISGGAAEPYSFTAGPGATVTVTGAGSSLTALEPYLEGGTLTIENGGSFATNRSFFFGSGELLVTGPGSSFTVDDASLVDLVMGRGAGDVVVRVEDAGRITTHRSMIGEGQNGSLATSLEATVTGSGSIWDAGIFFGVGGTDAMDATLTIEDGGLMIADGGAIGNGGLGTALVTGAGSELRVTDYALQLGTEFNYGGLGDGFLTIADGGLVAANSLVVGSAAGATGALHLDGTAGAEGVLFVGSLQGGSGDGSVEFDGGILRAMAHNDNFISRFDDGDLVIQSLGIIDSNGFTVGARSSLSGPGALEKTGAGTLFLTADNTYAGGTTITAGTLQLGDGGTSGWILGDVINDGVLAFNRSDAVTFGGTVTGTGGIHQIGTGTTTLTADNSALAGVSQVHDGVLSVDDLLGGTMEVVGGRLQGTGQVGGTTNFAGGTIAPGNSIGTLTVAGNYLGNGGTLEIETVLGDDNAATDLLIVTGDTSGSTNVRVINVGGAGAQTNEGIKIIDVGGLSGGDFTLLGSYTFEGDPAVVGGAYAYRLYKGGVSTPADGDWYLRSALLDSGMPSGPLYQPGAPVYEAYAAALQGLNGLDTLQQRVGNRSWTNGVVDPSTLPDHAEASRGIWGRIIASHLSVDPKSSTTRADYQVKTWRLQFGADTQVYSGEAGDLIGGLSAHYGTISGDVSSIFGNGSISSTGHGVGGSLTWYGSGGFYLDGQTNLTWYDSDLASSIVATRLVSGNGGFGYALGVEAGQQIALGPNWLVTPQAQLIYSVVDYDDFTDTFGAAVSLTDGDDLEIRLGISADYQNAWTDEAGRISRIHAYGIVNLHRDLFPEARSDLAGVRLISTQENLWGGLGLGGTYNWNNGRYALRGQATVNTSLANFGGSYAVTGTAGLTMRF</sequence>
<dbReference type="InterPro" id="IPR011050">
    <property type="entry name" value="Pectin_lyase_fold/virulence"/>
</dbReference>
<dbReference type="InterPro" id="IPR043990">
    <property type="entry name" value="AC_1"/>
</dbReference>
<dbReference type="PANTHER" id="PTHR35037:SF3">
    <property type="entry name" value="C-TERMINAL REGION OF AIDA-LIKE PROTEIN"/>
    <property type="match status" value="1"/>
</dbReference>
<dbReference type="Pfam" id="PF18883">
    <property type="entry name" value="AC_1"/>
    <property type="match status" value="1"/>
</dbReference>
<name>A0A8J2YLW6_9RHOB</name>
<gene>
    <name evidence="4" type="ORF">GCM10007276_31560</name>
</gene>
<dbReference type="Proteomes" id="UP000602745">
    <property type="component" value="Unassembled WGS sequence"/>
</dbReference>
<dbReference type="Gene3D" id="2.160.20.20">
    <property type="match status" value="1"/>
</dbReference>
<dbReference type="Pfam" id="PF03797">
    <property type="entry name" value="Autotransporter"/>
    <property type="match status" value="1"/>
</dbReference>
<dbReference type="InterPro" id="IPR012332">
    <property type="entry name" value="Autotransporter_pectin_lyase_C"/>
</dbReference>
<evidence type="ECO:0000256" key="1">
    <source>
        <dbReference type="ARBA" id="ARBA00022729"/>
    </source>
</evidence>
<dbReference type="NCBIfam" id="TIGR01414">
    <property type="entry name" value="autotrans_barl"/>
    <property type="match status" value="1"/>
</dbReference>
<feature type="signal peptide" evidence="2">
    <location>
        <begin position="1"/>
        <end position="15"/>
    </location>
</feature>
<evidence type="ECO:0000313" key="5">
    <source>
        <dbReference type="Proteomes" id="UP000602745"/>
    </source>
</evidence>
<reference evidence="4" key="1">
    <citation type="journal article" date="2014" name="Int. J. Syst. Evol. Microbiol.">
        <title>Complete genome sequence of Corynebacterium casei LMG S-19264T (=DSM 44701T), isolated from a smear-ripened cheese.</title>
        <authorList>
            <consortium name="US DOE Joint Genome Institute (JGI-PGF)"/>
            <person name="Walter F."/>
            <person name="Albersmeier A."/>
            <person name="Kalinowski J."/>
            <person name="Ruckert C."/>
        </authorList>
    </citation>
    <scope>NUCLEOTIDE SEQUENCE</scope>
    <source>
        <strain evidence="4">CCM 7684</strain>
    </source>
</reference>
<dbReference type="InterPro" id="IPR013425">
    <property type="entry name" value="Autotrns_rpt"/>
</dbReference>
<dbReference type="PROSITE" id="PS51208">
    <property type="entry name" value="AUTOTRANSPORTER"/>
    <property type="match status" value="1"/>
</dbReference>
<dbReference type="AlphaFoldDB" id="A0A8J2YLW6"/>
<dbReference type="InterPro" id="IPR036709">
    <property type="entry name" value="Autotransporte_beta_dom_sf"/>
</dbReference>
<dbReference type="NCBIfam" id="TIGR02601">
    <property type="entry name" value="autotrns_rpt"/>
    <property type="match status" value="1"/>
</dbReference>
<evidence type="ECO:0000313" key="4">
    <source>
        <dbReference type="EMBL" id="GGE52205.1"/>
    </source>
</evidence>
<reference evidence="4" key="2">
    <citation type="submission" date="2020-09" db="EMBL/GenBank/DDBJ databases">
        <authorList>
            <person name="Sun Q."/>
            <person name="Sedlacek I."/>
        </authorList>
    </citation>
    <scope>NUCLEOTIDE SEQUENCE</scope>
    <source>
        <strain evidence="4">CCM 7684</strain>
    </source>
</reference>
<dbReference type="SMART" id="SM00869">
    <property type="entry name" value="Autotransporter"/>
    <property type="match status" value="1"/>
</dbReference>
<dbReference type="InterPro" id="IPR005546">
    <property type="entry name" value="Autotransporte_beta"/>
</dbReference>
<feature type="chain" id="PRO_5035279861" description="Autotransporter domain-containing protein" evidence="2">
    <location>
        <begin position="16"/>
        <end position="948"/>
    </location>
</feature>
<dbReference type="Pfam" id="PF12951">
    <property type="entry name" value="PATR"/>
    <property type="match status" value="2"/>
</dbReference>
<keyword evidence="1 2" id="KW-0732">Signal</keyword>
<dbReference type="SUPFAM" id="SSF103515">
    <property type="entry name" value="Autotransporter"/>
    <property type="match status" value="1"/>
</dbReference>
<dbReference type="InterPro" id="IPR006315">
    <property type="entry name" value="OM_autotransptr_brl_dom"/>
</dbReference>
<dbReference type="Gene3D" id="2.40.128.130">
    <property type="entry name" value="Autotransporter beta-domain"/>
    <property type="match status" value="1"/>
</dbReference>
<proteinExistence type="predicted"/>
<evidence type="ECO:0000259" key="3">
    <source>
        <dbReference type="PROSITE" id="PS51208"/>
    </source>
</evidence>
<dbReference type="PANTHER" id="PTHR35037">
    <property type="entry name" value="C-TERMINAL REGION OF AIDA-LIKE PROTEIN"/>
    <property type="match status" value="1"/>
</dbReference>
<dbReference type="InterPro" id="IPR051551">
    <property type="entry name" value="Autotransporter_adhesion"/>
</dbReference>
<feature type="domain" description="Autotransporter" evidence="3">
    <location>
        <begin position="666"/>
        <end position="948"/>
    </location>
</feature>
<protein>
    <recommendedName>
        <fullName evidence="3">Autotransporter domain-containing protein</fullName>
    </recommendedName>
</protein>
<dbReference type="EMBL" id="BMCP01000005">
    <property type="protein sequence ID" value="GGE52205.1"/>
    <property type="molecule type" value="Genomic_DNA"/>
</dbReference>
<keyword evidence="5" id="KW-1185">Reference proteome</keyword>
<organism evidence="4 5">
    <name type="scientific">Agaricicola taiwanensis</name>
    <dbReference type="NCBI Taxonomy" id="591372"/>
    <lineage>
        <taxon>Bacteria</taxon>
        <taxon>Pseudomonadati</taxon>
        <taxon>Pseudomonadota</taxon>
        <taxon>Alphaproteobacteria</taxon>
        <taxon>Rhodobacterales</taxon>
        <taxon>Paracoccaceae</taxon>
        <taxon>Agaricicola</taxon>
    </lineage>
</organism>